<gene>
    <name evidence="2" type="ORF">SAMN02745216_01883</name>
</gene>
<reference evidence="3" key="1">
    <citation type="submission" date="2016-11" db="EMBL/GenBank/DDBJ databases">
        <authorList>
            <person name="Varghese N."/>
            <person name="Submissions S."/>
        </authorList>
    </citation>
    <scope>NUCLEOTIDE SEQUENCE [LARGE SCALE GENOMIC DNA]</scope>
    <source>
        <strain evidence="3">DSM 16219</strain>
    </source>
</reference>
<dbReference type="SUPFAM" id="SSF49452">
    <property type="entry name" value="Starch-binding domain-like"/>
    <property type="match status" value="1"/>
</dbReference>
<sequence length="517" mass="56670">MECPKNLFRAAWSLIVLTAAVSLLAMRPPPLYANEIPEENPPVYEREGVSTVFEEPRDFRGAAVEWTYHKTANDEHPNGLEQQQLWLLNRARANPSQEGYFLANLDDPDTLGAISAFSVDLDMMQDQFDALPAQPPGAFDNRLYSAAYEHSQYMISIDNQTHTGQLDRVDASGFVWNRVGLSVYAYAKNGIYCHAGFNIDWGYGEGGMQVPPGHRYNTMSIKVSYGNFIAGDMYNIGIAVVPENDSGTHVGPLVVTENFARAYTDPADHYNRFLVGTLWEDLNGNDYYDSGEGIGGNVTVTPVGGNYYAVTPPSGGFAVPILASGRYDVTFTGGGLAFPVTRTVRVEDVSVLLDMPISEDSDNDRLFDSYEREHFGALGVSNGTGDQDQDGLSDAGEYRYLTDPNVKDSEGDQMWDGWEVTYGLDPMYDDSQENPDGDAYTNVEEFLSGTDPTVYTAPWPGDPDQDGVLTLKDALFCLQIQAGARGVGNFPLYDMDGDGRAGVEEAILILKKLAGLP</sequence>
<dbReference type="EMBL" id="FQZU01000009">
    <property type="protein sequence ID" value="SHJ57621.1"/>
    <property type="molecule type" value="Genomic_DNA"/>
</dbReference>
<organism evidence="2 3">
    <name type="scientific">Desulfatibacillum alkenivorans DSM 16219</name>
    <dbReference type="NCBI Taxonomy" id="1121393"/>
    <lineage>
        <taxon>Bacteria</taxon>
        <taxon>Pseudomonadati</taxon>
        <taxon>Thermodesulfobacteriota</taxon>
        <taxon>Desulfobacteria</taxon>
        <taxon>Desulfobacterales</taxon>
        <taxon>Desulfatibacillaceae</taxon>
        <taxon>Desulfatibacillum</taxon>
    </lineage>
</organism>
<feature type="region of interest" description="Disordered" evidence="1">
    <location>
        <begin position="378"/>
        <end position="397"/>
    </location>
</feature>
<dbReference type="Gene3D" id="3.40.33.10">
    <property type="entry name" value="CAP"/>
    <property type="match status" value="1"/>
</dbReference>
<dbReference type="AlphaFoldDB" id="A0A1M6KF54"/>
<evidence type="ECO:0000313" key="2">
    <source>
        <dbReference type="EMBL" id="SHJ57621.1"/>
    </source>
</evidence>
<dbReference type="GO" id="GO:0030246">
    <property type="term" value="F:carbohydrate binding"/>
    <property type="evidence" value="ECO:0007669"/>
    <property type="project" value="InterPro"/>
</dbReference>
<evidence type="ECO:0008006" key="4">
    <source>
        <dbReference type="Google" id="ProtNLM"/>
    </source>
</evidence>
<proteinExistence type="predicted"/>
<dbReference type="STRING" id="1121393.SAMN02745216_01883"/>
<dbReference type="InterPro" id="IPR036439">
    <property type="entry name" value="Dockerin_dom_sf"/>
</dbReference>
<dbReference type="GO" id="GO:0000272">
    <property type="term" value="P:polysaccharide catabolic process"/>
    <property type="evidence" value="ECO:0007669"/>
    <property type="project" value="InterPro"/>
</dbReference>
<dbReference type="InterPro" id="IPR013784">
    <property type="entry name" value="Carb-bd-like_fold"/>
</dbReference>
<protein>
    <recommendedName>
        <fullName evidence="4">Carboxypeptidase regulatory-like domain-containing protein</fullName>
    </recommendedName>
</protein>
<accession>A0A1M6KF54</accession>
<keyword evidence="3" id="KW-1185">Reference proteome</keyword>
<evidence type="ECO:0000313" key="3">
    <source>
        <dbReference type="Proteomes" id="UP000183994"/>
    </source>
</evidence>
<evidence type="ECO:0000256" key="1">
    <source>
        <dbReference type="SAM" id="MobiDB-lite"/>
    </source>
</evidence>
<dbReference type="SUPFAM" id="SSF63446">
    <property type="entry name" value="Type I dockerin domain"/>
    <property type="match status" value="1"/>
</dbReference>
<dbReference type="Proteomes" id="UP000183994">
    <property type="component" value="Unassembled WGS sequence"/>
</dbReference>
<dbReference type="InterPro" id="IPR035940">
    <property type="entry name" value="CAP_sf"/>
</dbReference>
<name>A0A1M6KF54_9BACT</name>